<evidence type="ECO:0000256" key="3">
    <source>
        <dbReference type="ARBA" id="ARBA00022782"/>
    </source>
</evidence>
<reference evidence="13 14" key="1">
    <citation type="journal article" date="2017" name="Gigascience">
        <title>Genome sequence of the small brown planthopper, Laodelphax striatellus.</title>
        <authorList>
            <person name="Zhu J."/>
            <person name="Jiang F."/>
            <person name="Wang X."/>
            <person name="Yang P."/>
            <person name="Bao Y."/>
            <person name="Zhao W."/>
            <person name="Wang W."/>
            <person name="Lu H."/>
            <person name="Wang Q."/>
            <person name="Cui N."/>
            <person name="Li J."/>
            <person name="Chen X."/>
            <person name="Luo L."/>
            <person name="Yu J."/>
            <person name="Kang L."/>
            <person name="Cui F."/>
        </authorList>
    </citation>
    <scope>NUCLEOTIDE SEQUENCE [LARGE SCALE GENOMIC DNA]</scope>
    <source>
        <strain evidence="13">Lst14</strain>
    </source>
</reference>
<dbReference type="AlphaFoldDB" id="A0A482X0R0"/>
<dbReference type="CDD" id="cd18315">
    <property type="entry name" value="BTB_POZ_BAB-like"/>
    <property type="match status" value="1"/>
</dbReference>
<evidence type="ECO:0000256" key="5">
    <source>
        <dbReference type="ARBA" id="ARBA00023015"/>
    </source>
</evidence>
<dbReference type="Gene3D" id="3.30.710.10">
    <property type="entry name" value="Potassium Channel Kv1.1, Chain A"/>
    <property type="match status" value="1"/>
</dbReference>
<dbReference type="GO" id="GO:0007464">
    <property type="term" value="P:R3/R4 cell fate commitment"/>
    <property type="evidence" value="ECO:0007669"/>
    <property type="project" value="UniProtKB-ARBA"/>
</dbReference>
<dbReference type="PANTHER" id="PTHR23110">
    <property type="entry name" value="BTB DOMAIN TRANSCRIPTION FACTOR"/>
    <property type="match status" value="1"/>
</dbReference>
<evidence type="ECO:0000313" key="13">
    <source>
        <dbReference type="EMBL" id="RZF39447.1"/>
    </source>
</evidence>
<dbReference type="GO" id="GO:0016199">
    <property type="term" value="P:axon midline choice point recognition"/>
    <property type="evidence" value="ECO:0007669"/>
    <property type="project" value="UniProtKB-ARBA"/>
</dbReference>
<feature type="region of interest" description="Disordered" evidence="10">
    <location>
        <begin position="137"/>
        <end position="254"/>
    </location>
</feature>
<keyword evidence="14" id="KW-1185">Reference proteome</keyword>
<dbReference type="PANTHER" id="PTHR23110:SF111">
    <property type="entry name" value="LONGITUDINALS LACKING PROTEIN, ISOFORMS F_I_K_T"/>
    <property type="match status" value="1"/>
</dbReference>
<feature type="domain" description="BTB" evidence="11">
    <location>
        <begin position="32"/>
        <end position="97"/>
    </location>
</feature>
<keyword evidence="7" id="KW-0539">Nucleus</keyword>
<dbReference type="FunFam" id="3.30.710.10:FF:000091">
    <property type="entry name" value="Lola, isoform F"/>
    <property type="match status" value="1"/>
</dbReference>
<evidence type="ECO:0000256" key="9">
    <source>
        <dbReference type="PROSITE-ProRule" id="PRU00042"/>
    </source>
</evidence>
<dbReference type="SMR" id="A0A482X0R0"/>
<dbReference type="SUPFAM" id="SSF57667">
    <property type="entry name" value="beta-beta-alpha zinc fingers"/>
    <property type="match status" value="1"/>
</dbReference>
<evidence type="ECO:0000256" key="6">
    <source>
        <dbReference type="ARBA" id="ARBA00023163"/>
    </source>
</evidence>
<dbReference type="GO" id="GO:0045467">
    <property type="term" value="P:R7 cell development"/>
    <property type="evidence" value="ECO:0007669"/>
    <property type="project" value="UniProtKB-ARBA"/>
</dbReference>
<evidence type="ECO:0000256" key="10">
    <source>
        <dbReference type="SAM" id="MobiDB-lite"/>
    </source>
</evidence>
<dbReference type="Gene3D" id="3.30.160.60">
    <property type="entry name" value="Classic Zinc Finger"/>
    <property type="match status" value="1"/>
</dbReference>
<evidence type="ECO:0008006" key="15">
    <source>
        <dbReference type="Google" id="ProtNLM"/>
    </source>
</evidence>
<dbReference type="InterPro" id="IPR011333">
    <property type="entry name" value="SKP1/BTB/POZ_sf"/>
</dbReference>
<evidence type="ECO:0000313" key="14">
    <source>
        <dbReference type="Proteomes" id="UP000291343"/>
    </source>
</evidence>
<dbReference type="GO" id="GO:0005634">
    <property type="term" value="C:nucleus"/>
    <property type="evidence" value="ECO:0007669"/>
    <property type="project" value="UniProtKB-SubCell"/>
</dbReference>
<dbReference type="Pfam" id="PF13909">
    <property type="entry name" value="zf-H2C2_5"/>
    <property type="match status" value="1"/>
</dbReference>
<dbReference type="Proteomes" id="UP000291343">
    <property type="component" value="Unassembled WGS sequence"/>
</dbReference>
<feature type="compositionally biased region" description="Low complexity" evidence="10">
    <location>
        <begin position="332"/>
        <end position="348"/>
    </location>
</feature>
<dbReference type="GO" id="GO:0008406">
    <property type="term" value="P:gonad development"/>
    <property type="evidence" value="ECO:0007669"/>
    <property type="project" value="UniProtKB-ARBA"/>
</dbReference>
<evidence type="ECO:0000256" key="7">
    <source>
        <dbReference type="ARBA" id="ARBA00023242"/>
    </source>
</evidence>
<dbReference type="InParanoid" id="A0A482X0R0"/>
<evidence type="ECO:0000256" key="1">
    <source>
        <dbReference type="ARBA" id="ARBA00004123"/>
    </source>
</evidence>
<evidence type="ECO:0000256" key="4">
    <source>
        <dbReference type="ARBA" id="ARBA00022902"/>
    </source>
</evidence>
<protein>
    <recommendedName>
        <fullName evidence="15">Longitudinals lacking protein</fullName>
    </recommendedName>
</protein>
<proteinExistence type="predicted"/>
<dbReference type="PROSITE" id="PS50097">
    <property type="entry name" value="BTB"/>
    <property type="match status" value="1"/>
</dbReference>
<dbReference type="GO" id="GO:0045476">
    <property type="term" value="P:nurse cell apoptotic process"/>
    <property type="evidence" value="ECO:0007669"/>
    <property type="project" value="UniProtKB-ARBA"/>
</dbReference>
<feature type="compositionally biased region" description="Polar residues" evidence="10">
    <location>
        <begin position="210"/>
        <end position="219"/>
    </location>
</feature>
<keyword evidence="5" id="KW-0805">Transcription regulation</keyword>
<dbReference type="InterPro" id="IPR013087">
    <property type="entry name" value="Znf_C2H2_type"/>
</dbReference>
<evidence type="ECO:0000256" key="2">
    <source>
        <dbReference type="ARBA" id="ARBA00022473"/>
    </source>
</evidence>
<dbReference type="Pfam" id="PF00651">
    <property type="entry name" value="BTB"/>
    <property type="match status" value="1"/>
</dbReference>
<dbReference type="GO" id="GO:0008270">
    <property type="term" value="F:zinc ion binding"/>
    <property type="evidence" value="ECO:0007669"/>
    <property type="project" value="UniProtKB-KW"/>
</dbReference>
<feature type="region of interest" description="Disordered" evidence="10">
    <location>
        <begin position="280"/>
        <end position="376"/>
    </location>
</feature>
<feature type="compositionally biased region" description="Low complexity" evidence="10">
    <location>
        <begin position="220"/>
        <end position="254"/>
    </location>
</feature>
<feature type="compositionally biased region" description="Acidic residues" evidence="10">
    <location>
        <begin position="284"/>
        <end position="299"/>
    </location>
</feature>
<feature type="domain" description="C2H2-type" evidence="12">
    <location>
        <begin position="431"/>
        <end position="458"/>
    </location>
</feature>
<keyword evidence="3" id="KW-0221">Differentiation</keyword>
<accession>A0A482X0R0</accession>
<gene>
    <name evidence="13" type="ORF">LSTR_LSTR000968</name>
</gene>
<name>A0A482X0R0_LAOST</name>
<dbReference type="SMART" id="SM00225">
    <property type="entry name" value="BTB"/>
    <property type="match status" value="1"/>
</dbReference>
<evidence type="ECO:0000256" key="8">
    <source>
        <dbReference type="ARBA" id="ARBA00037382"/>
    </source>
</evidence>
<keyword evidence="9" id="KW-0863">Zinc-finger</keyword>
<organism evidence="13 14">
    <name type="scientific">Laodelphax striatellus</name>
    <name type="common">Small brown planthopper</name>
    <name type="synonym">Delphax striatella</name>
    <dbReference type="NCBI Taxonomy" id="195883"/>
    <lineage>
        <taxon>Eukaryota</taxon>
        <taxon>Metazoa</taxon>
        <taxon>Ecdysozoa</taxon>
        <taxon>Arthropoda</taxon>
        <taxon>Hexapoda</taxon>
        <taxon>Insecta</taxon>
        <taxon>Pterygota</taxon>
        <taxon>Neoptera</taxon>
        <taxon>Paraneoptera</taxon>
        <taxon>Hemiptera</taxon>
        <taxon>Auchenorrhyncha</taxon>
        <taxon>Fulgoroidea</taxon>
        <taxon>Delphacidae</taxon>
        <taxon>Criomorphinae</taxon>
        <taxon>Laodelphax</taxon>
    </lineage>
</organism>
<dbReference type="SUPFAM" id="SSF54695">
    <property type="entry name" value="POZ domain"/>
    <property type="match status" value="1"/>
</dbReference>
<keyword evidence="9" id="KW-0479">Metal-binding</keyword>
<dbReference type="GO" id="GO:0035167">
    <property type="term" value="P:larval lymph gland hemopoiesis"/>
    <property type="evidence" value="ECO:0007669"/>
    <property type="project" value="UniProtKB-ARBA"/>
</dbReference>
<dbReference type="PROSITE" id="PS50157">
    <property type="entry name" value="ZINC_FINGER_C2H2_2"/>
    <property type="match status" value="1"/>
</dbReference>
<dbReference type="Pfam" id="PF00096">
    <property type="entry name" value="zf-C2H2"/>
    <property type="match status" value="1"/>
</dbReference>
<dbReference type="InterPro" id="IPR036236">
    <property type="entry name" value="Znf_C2H2_sf"/>
</dbReference>
<sequence length="510" mass="55575">MATDQHFCLRWNNHQSTLISVFDTLLESGTLVDCTLAADGQQLKAHKVVLSACSPYLEALLSQHYDKHPIIILRDVKFPELKAMLDYMYRGEVNITQEQLGTFLKAAESLQIKGLTDSGGGGGGVDSKRNDIRKQLTMPPAAVTPQTRPRGASGGEVAARKSAVGTHIPGHIMDVAPSSPLKAREGSVSPVVKKRRKPDHPQHNDDARLVQTTATDNGNSPSSEPISDEPPLLNNTPNNNNSWPPKVVDNNTSTTTNNKEAAAALAAVKCEDLLQPKAEFIHDDDNDNSADDDDDDDDVAANKMDASSKPGPSHSANTQGYQSWMEDDSSNEESGASNNQQNSQGYGQWHVSTDGSADETMMTAPPQDSQGGGGSVRKYLNQMQVAANWDSWSAAHPSVSNLLQRALSSYSPPSGGADQTSSTSPSAFKGVECPKCGRHYKLKSSLRNHQKWECGKEPQFQCPYCNYRAKQKMHVARHIERMHREKLDMLDITDKSVANAIKDEKPFTTT</sequence>
<keyword evidence="6" id="KW-0804">Transcription</keyword>
<dbReference type="GO" id="GO:0007526">
    <property type="term" value="P:larval somatic muscle development"/>
    <property type="evidence" value="ECO:0007669"/>
    <property type="project" value="UniProtKB-ARBA"/>
</dbReference>
<dbReference type="STRING" id="195883.A0A482X0R0"/>
<comment type="function">
    <text evidence="8">Putative transcription factor required for axon growth and guidance in the central and peripheral nervous systems. Repels CNS axons away from the midline by promoting the expression of the midline repellent sli and its receptor robo.</text>
</comment>
<keyword evidence="2" id="KW-0217">Developmental protein</keyword>
<dbReference type="GO" id="GO:0048813">
    <property type="term" value="P:dendrite morphogenesis"/>
    <property type="evidence" value="ECO:0007669"/>
    <property type="project" value="UniProtKB-ARBA"/>
</dbReference>
<dbReference type="EMBL" id="QKKF02019844">
    <property type="protein sequence ID" value="RZF39447.1"/>
    <property type="molecule type" value="Genomic_DNA"/>
</dbReference>
<dbReference type="InterPro" id="IPR051095">
    <property type="entry name" value="Dros_DevTransReg"/>
</dbReference>
<evidence type="ECO:0000259" key="12">
    <source>
        <dbReference type="PROSITE" id="PS50157"/>
    </source>
</evidence>
<feature type="compositionally biased region" description="Basic and acidic residues" evidence="10">
    <location>
        <begin position="199"/>
        <end position="208"/>
    </location>
</feature>
<dbReference type="InterPro" id="IPR000210">
    <property type="entry name" value="BTB/POZ_dom"/>
</dbReference>
<comment type="subcellular location">
    <subcellularLocation>
        <location evidence="1">Nucleus</location>
    </subcellularLocation>
</comment>
<dbReference type="GO" id="GO:0006357">
    <property type="term" value="P:regulation of transcription by RNA polymerase II"/>
    <property type="evidence" value="ECO:0007669"/>
    <property type="project" value="TreeGrafter"/>
</dbReference>
<dbReference type="SMART" id="SM00355">
    <property type="entry name" value="ZnF_C2H2"/>
    <property type="match status" value="2"/>
</dbReference>
<comment type="caution">
    <text evidence="13">The sequence shown here is derived from an EMBL/GenBank/DDBJ whole genome shotgun (WGS) entry which is preliminary data.</text>
</comment>
<dbReference type="OrthoDB" id="407106at2759"/>
<evidence type="ECO:0000259" key="11">
    <source>
        <dbReference type="PROSITE" id="PS50097"/>
    </source>
</evidence>
<keyword evidence="4" id="KW-0524">Neurogenesis</keyword>
<keyword evidence="9" id="KW-0862">Zinc</keyword>